<dbReference type="OrthoDB" id="5147588at2"/>
<feature type="transmembrane region" description="Helical" evidence="8">
    <location>
        <begin position="82"/>
        <end position="101"/>
    </location>
</feature>
<dbReference type="PANTHER" id="PTHR30269:SF37">
    <property type="entry name" value="MEMBRANE TRANSPORTER PROTEIN"/>
    <property type="match status" value="1"/>
</dbReference>
<evidence type="ECO:0000313" key="10">
    <source>
        <dbReference type="Proteomes" id="UP000196778"/>
    </source>
</evidence>
<keyword evidence="4 8" id="KW-1003">Cell membrane</keyword>
<feature type="transmembrane region" description="Helical" evidence="8">
    <location>
        <begin position="190"/>
        <end position="221"/>
    </location>
</feature>
<dbReference type="RefSeq" id="WP_087138607.1">
    <property type="nucleotide sequence ID" value="NZ_FUKR01000076.1"/>
</dbReference>
<evidence type="ECO:0000256" key="4">
    <source>
        <dbReference type="ARBA" id="ARBA00022475"/>
    </source>
</evidence>
<dbReference type="GO" id="GO:0005886">
    <property type="term" value="C:plasma membrane"/>
    <property type="evidence" value="ECO:0007669"/>
    <property type="project" value="UniProtKB-SubCell"/>
</dbReference>
<evidence type="ECO:0000256" key="2">
    <source>
        <dbReference type="ARBA" id="ARBA00009142"/>
    </source>
</evidence>
<protein>
    <recommendedName>
        <fullName evidence="8">Probable membrane transporter protein</fullName>
    </recommendedName>
</protein>
<evidence type="ECO:0000256" key="6">
    <source>
        <dbReference type="ARBA" id="ARBA00022989"/>
    </source>
</evidence>
<feature type="transmembrane region" description="Helical" evidence="8">
    <location>
        <begin position="107"/>
        <end position="125"/>
    </location>
</feature>
<organism evidence="9 10">
    <name type="scientific">Mycetocola reblochoni REB411</name>
    <dbReference type="NCBI Taxonomy" id="1255698"/>
    <lineage>
        <taxon>Bacteria</taxon>
        <taxon>Bacillati</taxon>
        <taxon>Actinomycetota</taxon>
        <taxon>Actinomycetes</taxon>
        <taxon>Micrococcales</taxon>
        <taxon>Microbacteriaceae</taxon>
        <taxon>Mycetocola</taxon>
    </lineage>
</organism>
<dbReference type="AlphaFoldDB" id="A0A1R4KCZ5"/>
<reference evidence="10" key="1">
    <citation type="submission" date="2017-02" db="EMBL/GenBank/DDBJ databases">
        <authorList>
            <person name="Dridi B."/>
        </authorList>
    </citation>
    <scope>NUCLEOTIDE SEQUENCE [LARGE SCALE GENOMIC DNA]</scope>
    <source>
        <strain evidence="10">EB411</strain>
    </source>
</reference>
<feature type="transmembrane region" description="Helical" evidence="8">
    <location>
        <begin position="137"/>
        <end position="158"/>
    </location>
</feature>
<evidence type="ECO:0000256" key="7">
    <source>
        <dbReference type="ARBA" id="ARBA00023136"/>
    </source>
</evidence>
<keyword evidence="7 8" id="KW-0472">Membrane</keyword>
<feature type="transmembrane region" description="Helical" evidence="8">
    <location>
        <begin position="233"/>
        <end position="253"/>
    </location>
</feature>
<dbReference type="PANTHER" id="PTHR30269">
    <property type="entry name" value="TRANSMEMBRANE PROTEIN YFCA"/>
    <property type="match status" value="1"/>
</dbReference>
<dbReference type="Proteomes" id="UP000196778">
    <property type="component" value="Unassembled WGS sequence"/>
</dbReference>
<sequence length="254" mass="25943">MDHLLAIPEPGTTALLVLIMFASAVLQTTTGFGFAILSAPVLTAVFGGPEAVSTIIICGTAVDVLILLVRRTGSRRAAPREVAVLVLSSVPGLVLGAWLLSVLPQRALLLVVAAAVVLAVAHRVLQRRAPRASRPVSWGWGAAAGFASGTLGTSTTLAGPPTVLYLTRRLSDPSSIRDTLVAVNLVRAPISVAALLAAGTFAVPAGIVWPALAACAGYLLGSRLFGRLDAARYESLVLSALVLAAAVAVASAFL</sequence>
<dbReference type="InterPro" id="IPR052017">
    <property type="entry name" value="TSUP"/>
</dbReference>
<feature type="transmembrane region" description="Helical" evidence="8">
    <location>
        <begin position="12"/>
        <end position="39"/>
    </location>
</feature>
<evidence type="ECO:0000256" key="5">
    <source>
        <dbReference type="ARBA" id="ARBA00022692"/>
    </source>
</evidence>
<name>A0A1R4KCZ5_9MICO</name>
<comment type="subcellular location">
    <subcellularLocation>
        <location evidence="1 8">Cell membrane</location>
        <topology evidence="1 8">Multi-pass membrane protein</topology>
    </subcellularLocation>
</comment>
<evidence type="ECO:0000256" key="3">
    <source>
        <dbReference type="ARBA" id="ARBA00022448"/>
    </source>
</evidence>
<feature type="transmembrane region" description="Helical" evidence="8">
    <location>
        <begin position="51"/>
        <end position="70"/>
    </location>
</feature>
<dbReference type="EMBL" id="FUKR01000076">
    <property type="protein sequence ID" value="SJN42042.1"/>
    <property type="molecule type" value="Genomic_DNA"/>
</dbReference>
<evidence type="ECO:0000256" key="1">
    <source>
        <dbReference type="ARBA" id="ARBA00004651"/>
    </source>
</evidence>
<gene>
    <name evidence="9" type="ORF">FM119_13045</name>
</gene>
<evidence type="ECO:0000313" key="9">
    <source>
        <dbReference type="EMBL" id="SJN42042.1"/>
    </source>
</evidence>
<keyword evidence="3" id="KW-0813">Transport</keyword>
<keyword evidence="5 8" id="KW-0812">Transmembrane</keyword>
<evidence type="ECO:0000256" key="8">
    <source>
        <dbReference type="RuleBase" id="RU363041"/>
    </source>
</evidence>
<dbReference type="InterPro" id="IPR002781">
    <property type="entry name" value="TM_pro_TauE-like"/>
</dbReference>
<accession>A0A1R4KCZ5</accession>
<keyword evidence="10" id="KW-1185">Reference proteome</keyword>
<comment type="similarity">
    <text evidence="2 8">Belongs to the 4-toluene sulfonate uptake permease (TSUP) (TC 2.A.102) family.</text>
</comment>
<proteinExistence type="inferred from homology"/>
<keyword evidence="6 8" id="KW-1133">Transmembrane helix</keyword>
<dbReference type="Pfam" id="PF01925">
    <property type="entry name" value="TauE"/>
    <property type="match status" value="1"/>
</dbReference>